<evidence type="ECO:0000259" key="5">
    <source>
        <dbReference type="SMART" id="SM00634"/>
    </source>
</evidence>
<proteinExistence type="inferred from homology"/>
<dbReference type="Proteomes" id="UP000182278">
    <property type="component" value="Unassembled WGS sequence"/>
</dbReference>
<dbReference type="PANTHER" id="PTHR42535">
    <property type="entry name" value="OOKINETE PROTEIN, PUTATIVE-RELATED"/>
    <property type="match status" value="1"/>
</dbReference>
<accession>A0A1J4SD88</accession>
<keyword evidence="2" id="KW-0732">Signal</keyword>
<gene>
    <name evidence="6" type="ORF">AUJ66_05655</name>
</gene>
<dbReference type="InterPro" id="IPR047589">
    <property type="entry name" value="DUF11_rpt"/>
</dbReference>
<keyword evidence="3" id="KW-1015">Disulfide bond</keyword>
<dbReference type="NCBIfam" id="TIGR01451">
    <property type="entry name" value="B_ant_repeat"/>
    <property type="match status" value="1"/>
</dbReference>
<dbReference type="InterPro" id="IPR003344">
    <property type="entry name" value="Big_1_dom"/>
</dbReference>
<evidence type="ECO:0000256" key="1">
    <source>
        <dbReference type="ARBA" id="ARBA00010116"/>
    </source>
</evidence>
<dbReference type="InterPro" id="IPR008964">
    <property type="entry name" value="Invasin/intimin_cell_adhesion"/>
</dbReference>
<dbReference type="InterPro" id="IPR006558">
    <property type="entry name" value="LamG-like"/>
</dbReference>
<feature type="domain" description="Big-1" evidence="5">
    <location>
        <begin position="1009"/>
        <end position="1103"/>
    </location>
</feature>
<dbReference type="InterPro" id="IPR013783">
    <property type="entry name" value="Ig-like_fold"/>
</dbReference>
<dbReference type="Pfam" id="PF13385">
    <property type="entry name" value="Laminin_G_3"/>
    <property type="match status" value="3"/>
</dbReference>
<dbReference type="InterPro" id="IPR013320">
    <property type="entry name" value="ConA-like_dom_sf"/>
</dbReference>
<evidence type="ECO:0008006" key="8">
    <source>
        <dbReference type="Google" id="ProtNLM"/>
    </source>
</evidence>
<dbReference type="SUPFAM" id="SSF49899">
    <property type="entry name" value="Concanavalin A-like lectins/glucanases"/>
    <property type="match status" value="3"/>
</dbReference>
<evidence type="ECO:0000256" key="2">
    <source>
        <dbReference type="ARBA" id="ARBA00022729"/>
    </source>
</evidence>
<dbReference type="Gene3D" id="2.60.40.10">
    <property type="entry name" value="Immunoglobulins"/>
    <property type="match status" value="4"/>
</dbReference>
<dbReference type="STRING" id="1817893.AUJ66_05655"/>
<name>A0A1J4SD88_9BACT</name>
<comment type="caution">
    <text evidence="6">The sequence shown here is derived from an EMBL/GenBank/DDBJ whole genome shotgun (WGS) entry which is preliminary data.</text>
</comment>
<evidence type="ECO:0000259" key="4">
    <source>
        <dbReference type="SMART" id="SM00560"/>
    </source>
</evidence>
<dbReference type="SUPFAM" id="SSF49373">
    <property type="entry name" value="Invasin/intimin cell-adhesion fragments"/>
    <property type="match status" value="3"/>
</dbReference>
<evidence type="ECO:0000313" key="6">
    <source>
        <dbReference type="EMBL" id="OIN96628.1"/>
    </source>
</evidence>
<dbReference type="PANTHER" id="PTHR42535:SF2">
    <property type="entry name" value="CHROMOSOME UNDETERMINED SCAFFOLD_146, WHOLE GENOME SHOTGUN SEQUENCE"/>
    <property type="match status" value="1"/>
</dbReference>
<dbReference type="SMART" id="SM00634">
    <property type="entry name" value="BID_1"/>
    <property type="match status" value="3"/>
</dbReference>
<feature type="domain" description="Big-1" evidence="5">
    <location>
        <begin position="1490"/>
        <end position="1580"/>
    </location>
</feature>
<reference evidence="6 7" key="1">
    <citation type="journal article" date="2016" name="Environ. Microbiol.">
        <title>Genomic resolution of a cold subsurface aquifer community provides metabolic insights for novel microbes adapted to high CO concentrations.</title>
        <authorList>
            <person name="Probst A.J."/>
            <person name="Castelle C.J."/>
            <person name="Singh A."/>
            <person name="Brown C.T."/>
            <person name="Anantharaman K."/>
            <person name="Sharon I."/>
            <person name="Hug L.A."/>
            <person name="Burstein D."/>
            <person name="Emerson J.B."/>
            <person name="Thomas B.C."/>
            <person name="Banfield J.F."/>
        </authorList>
    </citation>
    <scope>NUCLEOTIDE SEQUENCE [LARGE SCALE GENOMIC DNA]</scope>
    <source>
        <strain evidence="6">CG1_02_38_46</strain>
    </source>
</reference>
<dbReference type="Pfam" id="PF02369">
    <property type="entry name" value="Big_1"/>
    <property type="match status" value="2"/>
</dbReference>
<dbReference type="Gene3D" id="2.60.120.200">
    <property type="match status" value="3"/>
</dbReference>
<evidence type="ECO:0000256" key="3">
    <source>
        <dbReference type="ARBA" id="ARBA00023157"/>
    </source>
</evidence>
<protein>
    <recommendedName>
        <fullName evidence="8">LamG-like jellyroll fold domain-containing protein</fullName>
    </recommendedName>
</protein>
<organism evidence="6 7">
    <name type="scientific">Candidatus Desantisbacteria bacterium CG1_02_38_46</name>
    <dbReference type="NCBI Taxonomy" id="1817893"/>
    <lineage>
        <taxon>Bacteria</taxon>
        <taxon>Candidatus Desantisiibacteriota</taxon>
    </lineage>
</organism>
<evidence type="ECO:0000313" key="7">
    <source>
        <dbReference type="Proteomes" id="UP000182278"/>
    </source>
</evidence>
<feature type="domain" description="LamG-like jellyroll fold" evidence="4">
    <location>
        <begin position="327"/>
        <end position="461"/>
    </location>
</feature>
<comment type="similarity">
    <text evidence="1">Belongs to the intimin/invasin family.</text>
</comment>
<sequence length="2144" mass="231496">MKKKWYLSLIFLLFTGIGYATTLPYVADTMTSRLINDTPVVHQIIFRTATADTINTATMKFSPGFDFASNPPTLGTVSEIGTGTISIDGDTVVYTVKSESLTLDNTTTAKIITLTNIRNASQNANTYTVTVTTISPSGAIIDGPTSSPYFLLSDTLTFLNSSSYIIFSPYYIGANISSTCTAVVCVNALSGYPIPGKTVTLYTRGNSDTIYDSRGSPNTGSTQTTDVNGRCTFTIVSSYTGLDTLIAVVSGYPDDTITRGVNKYGAALILPFDTDTIDISGYGNNGTFSSNPVWVAGKYGSALQFDGIDDYVDCGDPANGSLDFGTGDFTLEAWFYLPSLPGDWKAIINKGGNGLVGYNLQISSWNALNANITVGTNQNVASAVLTAGKWYHGVGVFDRDDKIYVYLNGTQVNAADYSAGNTGSVSNALTLKIGRYSPSAIWHFNGAIDDVKIYNRALSPQEVKASFDAKANSYFLKLRVVTPMRNLTAGETPTLADSIVIQAQFDDGTKVASYTGSCTFTSSSIRGGFALSTTSGPWVNPINVNFNKGEAYVYYKDTKAGSPTISIHSDDLNYDTSQIESVSPGTFNNSSSYIAFSPYKISVNGISTCTAVVTVCDTYGNPITNKLVSLQTARGAQNIITPNPGTTDANGKCTFTISSNYEGQDTLVAVVSTNPDETITHGINKQGIVGAWLFEDWNPTTLDISGNNNNGILTNGPVYTSGKYGSALQLDGINDYVNCGNKSSLDMPTNDFTVEVWAKCNGFTNSSIISKGSYFNTGKGYDISYPGSPKNIYFNIYDGSTYSPLNTGLGETFPWSHIVGVRRGGTVEVWVNGVKKSGSYPATSITNAETFYIGKSINNVYFNGLIDEVKIYNRALAEEEILASYQGRASIYFTQNKLKITSSSFSIPTNKASPKITVEMRKINEQGQEVIDTDFNNTITLTSSSLSGEFSQETSPWIVANTTTLTAGSGYFYYKDSNTGSIIVTVSRTGITSDTQQITIFTASSFNETLSYLRISTSQVRANGESIAYITLSLKDNNSNPVFDTAVILQSTRPDSTIIFNTNPASGLTDVNGQCTWTVKTYYTGQDTFTGFCVNYPGKQIRENRVGNPSFEEGTGQIPSPWAGSSLANTDCIDTTYAYTGTRSFRVIGESATNKNVYQEIYNINNSIPRGSTFVFSGWSRADTPTTGAGIYYGLDVGIFYNTGTAQYFVVEFSKTTHDWEYKELYFTTDNNRDVTSFYLYLLYYKQTGTAWFDDISLRRVPGIRFTASNLKFVSSPFSIMQNNSSPKITAIATGTSGGDTDTTFNNTVTLTSSSSNGKFSSDGANWSTTNDSSITLTAGIGNFYYKDTNIGTPTITVSRVDLVSNAQQETITLNPNAIKLAIVTPARNITVGDISDSICVQAWTAKNVKDSGYNETCIFSTSSVTGRFSFSTSGETWTSTITLKMVQGETYVYYQDIKTGSPTITVKSGALEETSQIQSIIVGSFNNTSSYIIFTPYQIQADGTSTCTAVVTVCDTYGNPLTGNAVSLYTVRGNKDTVTPSSGITLADGKCTFTIKSSYAGQDTIIAVVSIYPDDTITRSINKYGAVGIWHFDDGNTTTIDGSGYGNNGVLANGPVYVGGKYGSALQFDGVNDYVDCGNNTILNCTSALTVEAWVRPLKGDAYQRGIVEKTIGSGYTGWSLFQGSNNNGYRFFVALTDGSLKGASTGAGTIIVDTWTHIVAVKDTSSIYIYMNGELKNSASAPLPIASNSQSAKIGRYAFFSTGDVYFNGLIDGVRIYNRVLSTEEIKASYQGRANIYFSGYKLNFTPSPFRVKAGKEVPLSISLGGEVGGVDSSFNDTCLIQSSSDSGQFSATSTFSGSETNSMVVRLVQGETQVYYRDLRFGTPTLTVSRGSEYESSIYQETITGSKIQFVSSPFTISSCDTTLIKIAGYDELGNTDTNWSETVEFSSNSNRCKFSATGASDNDTTIVLRMVSGETSCYVKNTKGGIWTITAKSWDSTWTIDENTPIIGNQVNTITQPVITVTKYHQKKNTSYNTSSIAVTSGETIAYKLTITNIGTETATNLIITDTSSFDTSVNSAVSFTGWDTSTVNSYTYSPNTTSNWQPWGSEPPKPSDIVKGLRWKINILSPNQTKYIYFEMKVK</sequence>
<feature type="domain" description="Big-1" evidence="5">
    <location>
        <begin position="590"/>
        <end position="680"/>
    </location>
</feature>
<feature type="domain" description="LamG-like jellyroll fold" evidence="4">
    <location>
        <begin position="750"/>
        <end position="879"/>
    </location>
</feature>
<dbReference type="Gene3D" id="2.60.120.260">
    <property type="entry name" value="Galactose-binding domain-like"/>
    <property type="match status" value="1"/>
</dbReference>
<feature type="domain" description="LamG-like jellyroll fold" evidence="4">
    <location>
        <begin position="1648"/>
        <end position="1786"/>
    </location>
</feature>
<dbReference type="EMBL" id="MNUO01000087">
    <property type="protein sequence ID" value="OIN96628.1"/>
    <property type="molecule type" value="Genomic_DNA"/>
</dbReference>
<dbReference type="SMART" id="SM00560">
    <property type="entry name" value="LamGL"/>
    <property type="match status" value="3"/>
</dbReference>